<protein>
    <submittedName>
        <fullName evidence="3">Uncharacterized protein</fullName>
    </submittedName>
</protein>
<gene>
    <name evidence="3" type="ORF">HPHI1048_LOCUS11812</name>
</gene>
<reference evidence="3" key="1">
    <citation type="submission" date="2021-01" db="EMBL/GenBank/DDBJ databases">
        <authorList>
            <person name="Corre E."/>
            <person name="Pelletier E."/>
            <person name="Niang G."/>
            <person name="Scheremetjew M."/>
            <person name="Finn R."/>
            <person name="Kale V."/>
            <person name="Holt S."/>
            <person name="Cochrane G."/>
            <person name="Meng A."/>
            <person name="Brown T."/>
            <person name="Cohen L."/>
        </authorList>
    </citation>
    <scope>NUCLEOTIDE SEQUENCE</scope>
    <source>
        <strain evidence="3">CCMP325</strain>
    </source>
</reference>
<name>A0A7S0EJ30_9CRYP</name>
<sequence length="122" mass="12919">MLALLRFFILAASLVLAASSALASSPRAPKLSRVSIDVDLSGLLPAKTRPLRPDVHGSSGISSQGEGPRAGTRCIRLRGGHCFDSSASLAELPSMGSERVELRGESRGCSGRRCWKLSRTVE</sequence>
<feature type="region of interest" description="Disordered" evidence="1">
    <location>
        <begin position="49"/>
        <end position="70"/>
    </location>
</feature>
<evidence type="ECO:0000256" key="1">
    <source>
        <dbReference type="SAM" id="MobiDB-lite"/>
    </source>
</evidence>
<dbReference type="EMBL" id="HBEO01017396">
    <property type="protein sequence ID" value="CAD8486590.1"/>
    <property type="molecule type" value="Transcribed_RNA"/>
</dbReference>
<feature type="chain" id="PRO_5030783938" evidence="2">
    <location>
        <begin position="24"/>
        <end position="122"/>
    </location>
</feature>
<dbReference type="AlphaFoldDB" id="A0A7S0EJ30"/>
<accession>A0A7S0EJ30</accession>
<feature type="signal peptide" evidence="2">
    <location>
        <begin position="1"/>
        <end position="23"/>
    </location>
</feature>
<evidence type="ECO:0000313" key="3">
    <source>
        <dbReference type="EMBL" id="CAD8486590.1"/>
    </source>
</evidence>
<organism evidence="3">
    <name type="scientific">Hanusia phi</name>
    <dbReference type="NCBI Taxonomy" id="3032"/>
    <lineage>
        <taxon>Eukaryota</taxon>
        <taxon>Cryptophyceae</taxon>
        <taxon>Pyrenomonadales</taxon>
        <taxon>Geminigeraceae</taxon>
        <taxon>Hanusia</taxon>
    </lineage>
</organism>
<keyword evidence="2" id="KW-0732">Signal</keyword>
<proteinExistence type="predicted"/>
<evidence type="ECO:0000256" key="2">
    <source>
        <dbReference type="SAM" id="SignalP"/>
    </source>
</evidence>